<evidence type="ECO:0000256" key="3">
    <source>
        <dbReference type="ARBA" id="ARBA00022691"/>
    </source>
</evidence>
<evidence type="ECO:0000256" key="1">
    <source>
        <dbReference type="ARBA" id="ARBA00022603"/>
    </source>
</evidence>
<evidence type="ECO:0000313" key="8">
    <source>
        <dbReference type="Proteomes" id="UP000243589"/>
    </source>
</evidence>
<dbReference type="Pfam" id="PF13649">
    <property type="entry name" value="Methyltransf_25"/>
    <property type="match status" value="1"/>
</dbReference>
<dbReference type="Pfam" id="PF01938">
    <property type="entry name" value="TRAM"/>
    <property type="match status" value="1"/>
</dbReference>
<dbReference type="PANTHER" id="PTHR11061:SF30">
    <property type="entry name" value="TRNA (URACIL(54)-C(5))-METHYLTRANSFERASE"/>
    <property type="match status" value="1"/>
</dbReference>
<feature type="binding site" evidence="4">
    <location>
        <position position="297"/>
    </location>
    <ligand>
        <name>S-adenosyl-L-methionine</name>
        <dbReference type="ChEBI" id="CHEBI:59789"/>
    </ligand>
</feature>
<dbReference type="AlphaFoldDB" id="A0A150H7J2"/>
<reference evidence="7 8" key="1">
    <citation type="submission" date="2016-01" db="EMBL/GenBank/DDBJ databases">
        <title>Use of Whole Genome Sequencing to ascertain that Brevibacterium massiliense (Roux, Raoult 2009) is a later heterotypic synonym of Brevibacterium ravenspurgense (Mages 2008).</title>
        <authorList>
            <person name="Bernier A.-M."/>
            <person name="Burdz T."/>
            <person name="Huynh C."/>
            <person name="Pachecho A.L."/>
            <person name="Wiebe D."/>
            <person name="Bonner C."/>
            <person name="Bernard K."/>
        </authorList>
    </citation>
    <scope>NUCLEOTIDE SEQUENCE [LARGE SCALE GENOMIC DNA]</scope>
    <source>
        <strain evidence="7 8">CCUG56047</strain>
    </source>
</reference>
<dbReference type="InterPro" id="IPR002792">
    <property type="entry name" value="TRAM_dom"/>
</dbReference>
<evidence type="ECO:0000259" key="6">
    <source>
        <dbReference type="PROSITE" id="PS50926"/>
    </source>
</evidence>
<dbReference type="CDD" id="cd02440">
    <property type="entry name" value="AdoMet_MTases"/>
    <property type="match status" value="1"/>
</dbReference>
<keyword evidence="1 4" id="KW-0489">Methyltransferase</keyword>
<sequence>MTAQRPAVGDRRVLVPDAPAAGGAAAARTEDGVVFVDGALPGETVEVELTQVKKRFARARVTSVVTPSEHRVPDRLAACGAAGVGGVEFASVDLAYSRRLKAEAARQQLERIGGIEWDLRVSSLPREADGGSGMDWRTRVQLAVGPDGQPGLRAGGSHRVVPVSRIPLAVDELNDLGLHRQTLPGLSRLELVASAGGGAIIAVGQPKEAVLGKLREIAAAQPGAWSVLLRTEGKRNRGRPAPPKVLAGTGRAREEVRGQRFGLDADGFWQVHVDAADVLSAKVLEFAGRPQSALDLYCGAGLFSVFLAKAGAKVTGIEGSQAAIQSARANAEGLPAKFEVGRIEKLGMLPPADTVVLDPPRAGAGEDVVNTIGASAAGRVVYVSCDAGTFARDARVLLDCGFELAHLEGWDAFPLTKHTEFTAVFTR</sequence>
<name>A0A150H7J2_9MICO</name>
<comment type="similarity">
    <text evidence="4">Belongs to the class I-like SAM-binding methyltransferase superfamily. RNA M5U methyltransferase family.</text>
</comment>
<dbReference type="PROSITE" id="PS01230">
    <property type="entry name" value="TRMA_1"/>
    <property type="match status" value="1"/>
</dbReference>
<organism evidence="7 8">
    <name type="scientific">Brevibacterium ravenspurgense</name>
    <dbReference type="NCBI Taxonomy" id="479117"/>
    <lineage>
        <taxon>Bacteria</taxon>
        <taxon>Bacillati</taxon>
        <taxon>Actinomycetota</taxon>
        <taxon>Actinomycetes</taxon>
        <taxon>Micrococcales</taxon>
        <taxon>Brevibacteriaceae</taxon>
        <taxon>Brevibacterium</taxon>
    </lineage>
</organism>
<dbReference type="GO" id="GO:0070041">
    <property type="term" value="F:rRNA (uridine-C5-)-methyltransferase activity"/>
    <property type="evidence" value="ECO:0007669"/>
    <property type="project" value="TreeGrafter"/>
</dbReference>
<evidence type="ECO:0000256" key="2">
    <source>
        <dbReference type="ARBA" id="ARBA00022679"/>
    </source>
</evidence>
<dbReference type="SUPFAM" id="SSF53335">
    <property type="entry name" value="S-adenosyl-L-methionine-dependent methyltransferases"/>
    <property type="match status" value="1"/>
</dbReference>
<feature type="binding site" evidence="4">
    <location>
        <position position="270"/>
    </location>
    <ligand>
        <name>S-adenosyl-L-methionine</name>
        <dbReference type="ChEBI" id="CHEBI:59789"/>
    </ligand>
</feature>
<comment type="caution">
    <text evidence="7">The sequence shown here is derived from an EMBL/GenBank/DDBJ whole genome shotgun (WGS) entry which is preliminary data.</text>
</comment>
<dbReference type="RefSeq" id="WP_062020889.1">
    <property type="nucleotide sequence ID" value="NZ_LQQC01000010.1"/>
</dbReference>
<feature type="binding site" evidence="4">
    <location>
        <position position="318"/>
    </location>
    <ligand>
        <name>S-adenosyl-L-methionine</name>
        <dbReference type="ChEBI" id="CHEBI:59789"/>
    </ligand>
</feature>
<gene>
    <name evidence="7" type="ORF">Bravens_01007</name>
</gene>
<accession>A0A150H7J2</accession>
<keyword evidence="8" id="KW-1185">Reference proteome</keyword>
<dbReference type="Gene3D" id="2.40.50.140">
    <property type="entry name" value="Nucleic acid-binding proteins"/>
    <property type="match status" value="1"/>
</dbReference>
<keyword evidence="3 4" id="KW-0949">S-adenosyl-L-methionine</keyword>
<dbReference type="InterPro" id="IPR029063">
    <property type="entry name" value="SAM-dependent_MTases_sf"/>
</dbReference>
<dbReference type="InterPro" id="IPR030390">
    <property type="entry name" value="MeTrfase_TrmA_AS"/>
</dbReference>
<dbReference type="PATRIC" id="fig|479117.4.peg.1006"/>
<dbReference type="PROSITE" id="PS50926">
    <property type="entry name" value="TRAM"/>
    <property type="match status" value="1"/>
</dbReference>
<feature type="active site" description="Nucleophile" evidence="4">
    <location>
        <position position="385"/>
    </location>
</feature>
<protein>
    <submittedName>
        <fullName evidence="7">Putative RNA methyltransferase/cg2084</fullName>
        <ecNumber evidence="7">2.1.1.-</ecNumber>
    </submittedName>
</protein>
<feature type="domain" description="TRAM" evidence="6">
    <location>
        <begin position="5"/>
        <end position="63"/>
    </location>
</feature>
<evidence type="ECO:0000313" key="7">
    <source>
        <dbReference type="EMBL" id="KXZ57975.1"/>
    </source>
</evidence>
<dbReference type="SUPFAM" id="SSF50249">
    <property type="entry name" value="Nucleic acid-binding proteins"/>
    <property type="match status" value="1"/>
</dbReference>
<evidence type="ECO:0000256" key="4">
    <source>
        <dbReference type="PROSITE-ProRule" id="PRU01024"/>
    </source>
</evidence>
<dbReference type="InterPro" id="IPR041698">
    <property type="entry name" value="Methyltransf_25"/>
</dbReference>
<dbReference type="PROSITE" id="PS51687">
    <property type="entry name" value="SAM_MT_RNA_M5U"/>
    <property type="match status" value="1"/>
</dbReference>
<dbReference type="PANTHER" id="PTHR11061">
    <property type="entry name" value="RNA M5U METHYLTRANSFERASE"/>
    <property type="match status" value="1"/>
</dbReference>
<dbReference type="EC" id="2.1.1.-" evidence="7"/>
<dbReference type="InterPro" id="IPR012340">
    <property type="entry name" value="NA-bd_OB-fold"/>
</dbReference>
<dbReference type="GO" id="GO:0070475">
    <property type="term" value="P:rRNA base methylation"/>
    <property type="evidence" value="ECO:0007669"/>
    <property type="project" value="TreeGrafter"/>
</dbReference>
<dbReference type="Gene3D" id="3.40.50.150">
    <property type="entry name" value="Vaccinia Virus protein VP39"/>
    <property type="match status" value="1"/>
</dbReference>
<proteinExistence type="inferred from homology"/>
<evidence type="ECO:0000256" key="5">
    <source>
        <dbReference type="PROSITE-ProRule" id="PRU10015"/>
    </source>
</evidence>
<keyword evidence="2 4" id="KW-0808">Transferase</keyword>
<dbReference type="EMBL" id="LQQC01000010">
    <property type="protein sequence ID" value="KXZ57975.1"/>
    <property type="molecule type" value="Genomic_DNA"/>
</dbReference>
<dbReference type="Gene3D" id="2.40.50.1070">
    <property type="match status" value="1"/>
</dbReference>
<dbReference type="Proteomes" id="UP000243589">
    <property type="component" value="Unassembled WGS sequence"/>
</dbReference>
<feature type="binding site" evidence="4">
    <location>
        <position position="358"/>
    </location>
    <ligand>
        <name>S-adenosyl-L-methionine</name>
        <dbReference type="ChEBI" id="CHEBI:59789"/>
    </ligand>
</feature>
<dbReference type="InterPro" id="IPR010280">
    <property type="entry name" value="U5_MeTrfase_fam"/>
</dbReference>
<feature type="active site" evidence="5">
    <location>
        <position position="385"/>
    </location>
</feature>